<dbReference type="SMART" id="SM01134">
    <property type="entry name" value="DeoRC"/>
    <property type="match status" value="1"/>
</dbReference>
<comment type="caution">
    <text evidence="5">The sequence shown here is derived from an EMBL/GenBank/DDBJ whole genome shotgun (WGS) entry which is preliminary data.</text>
</comment>
<sequence>MHAEERERLILEAVADTGFVSYRALEARLDASPATIRRDLTRLEESGRIQRVHGGAKLPEDDKPDRLQGLAGTPFEQSITQNLPAKQAIGRAAARLCGPGEGIMIDGGTTTLQMCPYLDGLDMQVLTNSLHIVHALLPQTGTRVLLPSGTVFREQNIVLAPAGEDSMPRFHAPKLFMGAAAVGPQGVMQQDVILVAAERRFMDRAEEVVLLVDSSKFHSSSGAIVCGLDEVDIIVTDAGIPQDMADRLRDLGVKVVIA</sequence>
<dbReference type="InterPro" id="IPR036388">
    <property type="entry name" value="WH-like_DNA-bd_sf"/>
</dbReference>
<dbReference type="InterPro" id="IPR014036">
    <property type="entry name" value="DeoR-like_C"/>
</dbReference>
<dbReference type="GO" id="GO:0003700">
    <property type="term" value="F:DNA-binding transcription factor activity"/>
    <property type="evidence" value="ECO:0007669"/>
    <property type="project" value="InterPro"/>
</dbReference>
<feature type="domain" description="HTH deoR-type" evidence="4">
    <location>
        <begin position="3"/>
        <end position="58"/>
    </location>
</feature>
<organism evidence="5 6">
    <name type="scientific">Novosphingobium pentaromativorans</name>
    <dbReference type="NCBI Taxonomy" id="205844"/>
    <lineage>
        <taxon>Bacteria</taxon>
        <taxon>Pseudomonadati</taxon>
        <taxon>Pseudomonadota</taxon>
        <taxon>Alphaproteobacteria</taxon>
        <taxon>Sphingomonadales</taxon>
        <taxon>Sphingomonadaceae</taxon>
        <taxon>Novosphingobium</taxon>
    </lineage>
</organism>
<keyword evidence="3" id="KW-0804">Transcription</keyword>
<evidence type="ECO:0000256" key="2">
    <source>
        <dbReference type="ARBA" id="ARBA00023125"/>
    </source>
</evidence>
<evidence type="ECO:0000256" key="3">
    <source>
        <dbReference type="ARBA" id="ARBA00023163"/>
    </source>
</evidence>
<gene>
    <name evidence="5" type="ORF">DI555_08255</name>
</gene>
<proteinExistence type="predicted"/>
<dbReference type="PROSITE" id="PS51000">
    <property type="entry name" value="HTH_DEOR_2"/>
    <property type="match status" value="1"/>
</dbReference>
<protein>
    <submittedName>
        <fullName evidence="5">DeoR/GlpR transcriptional regulator</fullName>
    </submittedName>
</protein>
<evidence type="ECO:0000256" key="1">
    <source>
        <dbReference type="ARBA" id="ARBA00023015"/>
    </source>
</evidence>
<dbReference type="InterPro" id="IPR037171">
    <property type="entry name" value="NagB/RpiA_transferase-like"/>
</dbReference>
<dbReference type="EMBL" id="QFPX01000006">
    <property type="protein sequence ID" value="PZQ55328.1"/>
    <property type="molecule type" value="Genomic_DNA"/>
</dbReference>
<keyword evidence="2" id="KW-0238">DNA-binding</keyword>
<dbReference type="Proteomes" id="UP000249082">
    <property type="component" value="Unassembled WGS sequence"/>
</dbReference>
<dbReference type="Gene3D" id="1.10.10.10">
    <property type="entry name" value="Winged helix-like DNA-binding domain superfamily/Winged helix DNA-binding domain"/>
    <property type="match status" value="1"/>
</dbReference>
<name>A0A2W5NSE9_9SPHN</name>
<dbReference type="InterPro" id="IPR036390">
    <property type="entry name" value="WH_DNA-bd_sf"/>
</dbReference>
<dbReference type="AlphaFoldDB" id="A0A2W5NSE9"/>
<dbReference type="Pfam" id="PF08220">
    <property type="entry name" value="HTH_DeoR"/>
    <property type="match status" value="1"/>
</dbReference>
<accession>A0A2W5NSE9</accession>
<evidence type="ECO:0000313" key="6">
    <source>
        <dbReference type="Proteomes" id="UP000249082"/>
    </source>
</evidence>
<dbReference type="PRINTS" id="PR00037">
    <property type="entry name" value="HTHLACR"/>
</dbReference>
<dbReference type="SUPFAM" id="SSF46785">
    <property type="entry name" value="Winged helix' DNA-binding domain"/>
    <property type="match status" value="1"/>
</dbReference>
<dbReference type="SMART" id="SM00420">
    <property type="entry name" value="HTH_DEOR"/>
    <property type="match status" value="1"/>
</dbReference>
<dbReference type="GO" id="GO:0003677">
    <property type="term" value="F:DNA binding"/>
    <property type="evidence" value="ECO:0007669"/>
    <property type="project" value="UniProtKB-KW"/>
</dbReference>
<dbReference type="InterPro" id="IPR050313">
    <property type="entry name" value="Carb_Metab_HTH_regulators"/>
</dbReference>
<evidence type="ECO:0000313" key="5">
    <source>
        <dbReference type="EMBL" id="PZQ55328.1"/>
    </source>
</evidence>
<dbReference type="PROSITE" id="PS00894">
    <property type="entry name" value="HTH_DEOR_1"/>
    <property type="match status" value="1"/>
</dbReference>
<dbReference type="PANTHER" id="PTHR30363:SF44">
    <property type="entry name" value="AGA OPERON TRANSCRIPTIONAL REPRESSOR-RELATED"/>
    <property type="match status" value="1"/>
</dbReference>
<keyword evidence="1" id="KW-0805">Transcription regulation</keyword>
<dbReference type="SUPFAM" id="SSF100950">
    <property type="entry name" value="NagB/RpiA/CoA transferase-like"/>
    <property type="match status" value="1"/>
</dbReference>
<evidence type="ECO:0000259" key="4">
    <source>
        <dbReference type="PROSITE" id="PS51000"/>
    </source>
</evidence>
<dbReference type="InterPro" id="IPR018356">
    <property type="entry name" value="Tscrpt_reg_HTH_DeoR_CS"/>
</dbReference>
<dbReference type="PANTHER" id="PTHR30363">
    <property type="entry name" value="HTH-TYPE TRANSCRIPTIONAL REGULATOR SRLR-RELATED"/>
    <property type="match status" value="1"/>
</dbReference>
<dbReference type="Pfam" id="PF00455">
    <property type="entry name" value="DeoRC"/>
    <property type="match status" value="1"/>
</dbReference>
<reference evidence="5 6" key="1">
    <citation type="submission" date="2017-08" db="EMBL/GenBank/DDBJ databases">
        <title>Infants hospitalized years apart are colonized by the same room-sourced microbial strains.</title>
        <authorList>
            <person name="Brooks B."/>
            <person name="Olm M.R."/>
            <person name="Firek B.A."/>
            <person name="Baker R."/>
            <person name="Thomas B.C."/>
            <person name="Morowitz M.J."/>
            <person name="Banfield J.F."/>
        </authorList>
    </citation>
    <scope>NUCLEOTIDE SEQUENCE [LARGE SCALE GENOMIC DNA]</scope>
    <source>
        <strain evidence="5">S2_005_002_R2_33</strain>
    </source>
</reference>
<dbReference type="InterPro" id="IPR001034">
    <property type="entry name" value="DeoR_HTH"/>
</dbReference>